<keyword evidence="3" id="KW-0540">Nuclease</keyword>
<dbReference type="GO" id="GO:0003677">
    <property type="term" value="F:DNA binding"/>
    <property type="evidence" value="ECO:0007669"/>
    <property type="project" value="InterPro"/>
</dbReference>
<keyword evidence="4" id="KW-1185">Reference proteome</keyword>
<dbReference type="Proteomes" id="UP000241829">
    <property type="component" value="Chromosome"/>
</dbReference>
<keyword evidence="1" id="KW-0812">Transmembrane</keyword>
<organism evidence="3 4">
    <name type="scientific">Pulveribacter suum</name>
    <dbReference type="NCBI Taxonomy" id="2116657"/>
    <lineage>
        <taxon>Bacteria</taxon>
        <taxon>Pseudomonadati</taxon>
        <taxon>Pseudomonadota</taxon>
        <taxon>Betaproteobacteria</taxon>
        <taxon>Burkholderiales</taxon>
        <taxon>Comamonadaceae</taxon>
        <taxon>Pulveribacter</taxon>
    </lineage>
</organism>
<evidence type="ECO:0000259" key="2">
    <source>
        <dbReference type="Pfam" id="PF04471"/>
    </source>
</evidence>
<dbReference type="GO" id="GO:0009307">
    <property type="term" value="P:DNA restriction-modification system"/>
    <property type="evidence" value="ECO:0007669"/>
    <property type="project" value="InterPro"/>
</dbReference>
<dbReference type="RefSeq" id="WP_106847677.1">
    <property type="nucleotide sequence ID" value="NZ_CP027792.1"/>
</dbReference>
<evidence type="ECO:0000313" key="3">
    <source>
        <dbReference type="EMBL" id="AVP59125.1"/>
    </source>
</evidence>
<protein>
    <submittedName>
        <fullName evidence="3">Restriction endonuclease</fullName>
    </submittedName>
</protein>
<dbReference type="EMBL" id="CP027792">
    <property type="protein sequence ID" value="AVP59125.1"/>
    <property type="molecule type" value="Genomic_DNA"/>
</dbReference>
<dbReference type="InterPro" id="IPR007560">
    <property type="entry name" value="Restrct_endonuc_IV_Mrr"/>
</dbReference>
<proteinExistence type="predicted"/>
<accession>A0A2P1NQ01</accession>
<evidence type="ECO:0000256" key="1">
    <source>
        <dbReference type="SAM" id="Phobius"/>
    </source>
</evidence>
<dbReference type="AlphaFoldDB" id="A0A2P1NQ01"/>
<keyword evidence="3" id="KW-0378">Hydrolase</keyword>
<keyword evidence="1" id="KW-1133">Transmembrane helix</keyword>
<dbReference type="KEGG" id="melm:C7H73_12915"/>
<sequence>MAPNSGFAVLLRSPWWVSFAVVGAIVLACAALLPSHLVPFAAAGALPIAVIGCIAAWRQWRAPSAARVEAARAAAAAMPWRGFQALLTRAWTAEGHGVQPLPQGAQAADLRLVRGDGSGQSVLVAARRYKAASHGVEPLRALHALVQGQGAQAGTYVVLQGSVSDAARQFAAAHGLALLEGAALDALLLKGQPGR</sequence>
<keyword evidence="1" id="KW-0472">Membrane</keyword>
<feature type="domain" description="Restriction endonuclease type IV Mrr" evidence="2">
    <location>
        <begin position="76"/>
        <end position="187"/>
    </location>
</feature>
<keyword evidence="3" id="KW-0255">Endonuclease</keyword>
<evidence type="ECO:0000313" key="4">
    <source>
        <dbReference type="Proteomes" id="UP000241829"/>
    </source>
</evidence>
<feature type="transmembrane region" description="Helical" evidence="1">
    <location>
        <begin position="15"/>
        <end position="33"/>
    </location>
</feature>
<feature type="transmembrane region" description="Helical" evidence="1">
    <location>
        <begin position="40"/>
        <end position="60"/>
    </location>
</feature>
<dbReference type="GO" id="GO:0004519">
    <property type="term" value="F:endonuclease activity"/>
    <property type="evidence" value="ECO:0007669"/>
    <property type="project" value="UniProtKB-KW"/>
</dbReference>
<dbReference type="Pfam" id="PF04471">
    <property type="entry name" value="Mrr_cat"/>
    <property type="match status" value="1"/>
</dbReference>
<dbReference type="OrthoDB" id="8776507at2"/>
<reference evidence="4" key="1">
    <citation type="submission" date="2018-03" db="EMBL/GenBank/DDBJ databases">
        <title>Genome sequencing of Melaminivora sp. strain SC2-7.</title>
        <authorList>
            <person name="Kim S.-J."/>
            <person name="Heo J."/>
            <person name="Ahn J.-H."/>
            <person name="Kwon S.-W."/>
        </authorList>
    </citation>
    <scope>NUCLEOTIDE SEQUENCE [LARGE SCALE GENOMIC DNA]</scope>
    <source>
        <strain evidence="4">SC2-7</strain>
    </source>
</reference>
<gene>
    <name evidence="3" type="ORF">C7H73_12915</name>
</gene>
<name>A0A2P1NQ01_9BURK</name>